<evidence type="ECO:0000256" key="1">
    <source>
        <dbReference type="SAM" id="MobiDB-lite"/>
    </source>
</evidence>
<sequence length="73" mass="8589">MDPERIEIVYFVRYFDPVRKRKAVTRYKLTEADARARYGEIELVEASREERRVGGDPRRNSAAHLHTGSPDKR</sequence>
<evidence type="ECO:0000313" key="2">
    <source>
        <dbReference type="EMBL" id="OWW18399.1"/>
    </source>
</evidence>
<gene>
    <name evidence="2" type="ORF">AYR66_00945</name>
    <name evidence="3" type="ORF">AYR66_07430</name>
</gene>
<feature type="region of interest" description="Disordered" evidence="1">
    <location>
        <begin position="47"/>
        <end position="73"/>
    </location>
</feature>
<dbReference type="AlphaFoldDB" id="A0A254T6W6"/>
<evidence type="ECO:0000313" key="4">
    <source>
        <dbReference type="Proteomes" id="UP000197535"/>
    </source>
</evidence>
<keyword evidence="4" id="KW-1185">Reference proteome</keyword>
<organism evidence="2 4">
    <name type="scientific">Noviherbaspirillum denitrificans</name>
    <dbReference type="NCBI Taxonomy" id="1968433"/>
    <lineage>
        <taxon>Bacteria</taxon>
        <taxon>Pseudomonadati</taxon>
        <taxon>Pseudomonadota</taxon>
        <taxon>Betaproteobacteria</taxon>
        <taxon>Burkholderiales</taxon>
        <taxon>Oxalobacteraceae</taxon>
        <taxon>Noviherbaspirillum</taxon>
    </lineage>
</organism>
<proteinExistence type="predicted"/>
<protein>
    <submittedName>
        <fullName evidence="2">Uncharacterized protein</fullName>
    </submittedName>
</protein>
<name>A0A254T6W6_9BURK</name>
<accession>A0A254T6W6</accession>
<dbReference type="RefSeq" id="WP_088706275.1">
    <property type="nucleotide sequence ID" value="NZ_LSTO01000001.1"/>
</dbReference>
<dbReference type="EMBL" id="LSTO01000006">
    <property type="protein sequence ID" value="OWW18399.1"/>
    <property type="molecule type" value="Genomic_DNA"/>
</dbReference>
<evidence type="ECO:0000313" key="3">
    <source>
        <dbReference type="EMBL" id="OWW19363.1"/>
    </source>
</evidence>
<dbReference type="Proteomes" id="UP000197535">
    <property type="component" value="Unassembled WGS sequence"/>
</dbReference>
<dbReference type="EMBL" id="LSTO01000001">
    <property type="protein sequence ID" value="OWW19363.1"/>
    <property type="molecule type" value="Genomic_DNA"/>
</dbReference>
<comment type="caution">
    <text evidence="2">The sequence shown here is derived from an EMBL/GenBank/DDBJ whole genome shotgun (WGS) entry which is preliminary data.</text>
</comment>
<feature type="compositionally biased region" description="Basic and acidic residues" evidence="1">
    <location>
        <begin position="47"/>
        <end position="59"/>
    </location>
</feature>
<reference evidence="2 4" key="1">
    <citation type="submission" date="2016-02" db="EMBL/GenBank/DDBJ databases">
        <authorList>
            <person name="Wen L."/>
            <person name="He K."/>
            <person name="Yang H."/>
        </authorList>
    </citation>
    <scope>NUCLEOTIDE SEQUENCE [LARGE SCALE GENOMIC DNA]</scope>
    <source>
        <strain evidence="2 4">TSA40</strain>
    </source>
</reference>